<proteinExistence type="predicted"/>
<dbReference type="InterPro" id="IPR006597">
    <property type="entry name" value="Sel1-like"/>
</dbReference>
<dbReference type="Proteomes" id="UP000789901">
    <property type="component" value="Unassembled WGS sequence"/>
</dbReference>
<protein>
    <submittedName>
        <fullName evidence="3">20635_t:CDS:1</fullName>
    </submittedName>
</protein>
<organism evidence="3 4">
    <name type="scientific">Gigaspora margarita</name>
    <dbReference type="NCBI Taxonomy" id="4874"/>
    <lineage>
        <taxon>Eukaryota</taxon>
        <taxon>Fungi</taxon>
        <taxon>Fungi incertae sedis</taxon>
        <taxon>Mucoromycota</taxon>
        <taxon>Glomeromycotina</taxon>
        <taxon>Glomeromycetes</taxon>
        <taxon>Diversisporales</taxon>
        <taxon>Gigasporaceae</taxon>
        <taxon>Gigaspora</taxon>
    </lineage>
</organism>
<evidence type="ECO:0000313" key="4">
    <source>
        <dbReference type="Proteomes" id="UP000789901"/>
    </source>
</evidence>
<dbReference type="InterPro" id="IPR008266">
    <property type="entry name" value="Tyr_kinase_AS"/>
</dbReference>
<dbReference type="Gene3D" id="1.20.930.20">
    <property type="entry name" value="Adaptor protein Cbl, N-terminal domain"/>
    <property type="match status" value="1"/>
</dbReference>
<dbReference type="InterPro" id="IPR059179">
    <property type="entry name" value="MLKL-like_MCAfunc"/>
</dbReference>
<name>A0ABN7VJR7_GIGMA</name>
<dbReference type="PROSITE" id="PS50011">
    <property type="entry name" value="PROTEIN_KINASE_DOM"/>
    <property type="match status" value="1"/>
</dbReference>
<evidence type="ECO:0000259" key="2">
    <source>
        <dbReference type="PROSITE" id="PS50011"/>
    </source>
</evidence>
<dbReference type="Pfam" id="PF07714">
    <property type="entry name" value="PK_Tyr_Ser-Thr"/>
    <property type="match status" value="1"/>
</dbReference>
<feature type="domain" description="Protein kinase" evidence="2">
    <location>
        <begin position="262"/>
        <end position="521"/>
    </location>
</feature>
<dbReference type="EMBL" id="CAJVQB010016475">
    <property type="protein sequence ID" value="CAG8780095.1"/>
    <property type="molecule type" value="Genomic_DNA"/>
</dbReference>
<feature type="non-terminal residue" evidence="3">
    <location>
        <position position="692"/>
    </location>
</feature>
<dbReference type="CDD" id="cd21037">
    <property type="entry name" value="MLKL_NTD"/>
    <property type="match status" value="1"/>
</dbReference>
<evidence type="ECO:0000256" key="1">
    <source>
        <dbReference type="SAM" id="MobiDB-lite"/>
    </source>
</evidence>
<reference evidence="3 4" key="1">
    <citation type="submission" date="2021-06" db="EMBL/GenBank/DDBJ databases">
        <authorList>
            <person name="Kallberg Y."/>
            <person name="Tangrot J."/>
            <person name="Rosling A."/>
        </authorList>
    </citation>
    <scope>NUCLEOTIDE SEQUENCE [LARGE SCALE GENOMIC DNA]</scope>
    <source>
        <strain evidence="3 4">120-4 pot B 10/14</strain>
    </source>
</reference>
<dbReference type="SUPFAM" id="SSF56112">
    <property type="entry name" value="Protein kinase-like (PK-like)"/>
    <property type="match status" value="1"/>
</dbReference>
<dbReference type="SMART" id="SM00671">
    <property type="entry name" value="SEL1"/>
    <property type="match status" value="3"/>
</dbReference>
<dbReference type="Gene3D" id="1.10.510.10">
    <property type="entry name" value="Transferase(Phosphotransferase) domain 1"/>
    <property type="match status" value="1"/>
</dbReference>
<dbReference type="InterPro" id="IPR001245">
    <property type="entry name" value="Ser-Thr/Tyr_kinase_cat_dom"/>
</dbReference>
<sequence>MIESHSEVKNHDENNDRNDETSTDKTAERVSEASEVVKFITIPINKFLPLFGEIITIMQEIVDMYNTAETNKRICGVLLDRVQAAEAAVKNLKIREKERPEFFTEQNIVILRKLVNVIKNIANYIKEIRELKGLWKYINCKSVAETFKVLTEEFDGYMSSLNFAITIELKLQGERDKAALSKDVQETNQLVQQLAISINSINTNQDQLVDCIDNIEDNVADIKENIYEIKECVKKMLKGFDDFHVLKRMIEAQAEGALKKEDIIEKPLNSYDFSRTEEERGKIRKWIRNSDDYEVAFTEMNSLPEDLYFEVSMLKRLQESRDIIQFFGIVENERLSKTYLVTEWPKYGSLEEYYRKEALETPLKLQIALDIVRGFNFLQAYKILHHDVRSANIMIDTHKHAKIANFGMSRRFADASKNLKNVVDASRYKAPEKIKNGYYKYDSRCEVFSFGILLWEIAETKLPFSNIETNLIECEILKTPISLIFQSNVPEKWKKLVFKATEHDPCKRPDFKRILFKLKSLSEDPDTSSNKNIPLISASKKSYVRSIMSIEEAIKQHDLKDGNIREAWESFEFYSKLGDMTAKYYKGYYLFKNLMKFRGNKEDRLKRAVNLFKEAADEGDMMKAQLRYANCLCKGTGVVKNPNLAHKYFSKAADKGSLEATFNVGNMYYKGIGVNKNVKEGITLIKSAAYKG</sequence>
<feature type="region of interest" description="Disordered" evidence="1">
    <location>
        <begin position="1"/>
        <end position="29"/>
    </location>
</feature>
<comment type="caution">
    <text evidence="3">The sequence shown here is derived from an EMBL/GenBank/DDBJ whole genome shotgun (WGS) entry which is preliminary data.</text>
</comment>
<dbReference type="PROSITE" id="PS00109">
    <property type="entry name" value="PROTEIN_KINASE_TYR"/>
    <property type="match status" value="1"/>
</dbReference>
<dbReference type="InterPro" id="IPR011990">
    <property type="entry name" value="TPR-like_helical_dom_sf"/>
</dbReference>
<dbReference type="InterPro" id="IPR011009">
    <property type="entry name" value="Kinase-like_dom_sf"/>
</dbReference>
<keyword evidence="4" id="KW-1185">Reference proteome</keyword>
<dbReference type="PANTHER" id="PTHR23257:SF963">
    <property type="entry name" value="AT08303P"/>
    <property type="match status" value="1"/>
</dbReference>
<dbReference type="SUPFAM" id="SSF81901">
    <property type="entry name" value="HCP-like"/>
    <property type="match status" value="1"/>
</dbReference>
<dbReference type="PANTHER" id="PTHR23257">
    <property type="entry name" value="SERINE-THREONINE PROTEIN KINASE"/>
    <property type="match status" value="1"/>
</dbReference>
<evidence type="ECO:0000313" key="3">
    <source>
        <dbReference type="EMBL" id="CAG8780095.1"/>
    </source>
</evidence>
<accession>A0ABN7VJR7</accession>
<dbReference type="Gene3D" id="1.25.40.10">
    <property type="entry name" value="Tetratricopeptide repeat domain"/>
    <property type="match status" value="1"/>
</dbReference>
<dbReference type="SMART" id="SM00220">
    <property type="entry name" value="S_TKc"/>
    <property type="match status" value="1"/>
</dbReference>
<dbReference type="InterPro" id="IPR036537">
    <property type="entry name" value="Adaptor_Cbl_N_dom_sf"/>
</dbReference>
<dbReference type="InterPro" id="IPR050167">
    <property type="entry name" value="Ser_Thr_protein_kinase"/>
</dbReference>
<gene>
    <name evidence="3" type="ORF">GMARGA_LOCUS19598</name>
</gene>
<dbReference type="InterPro" id="IPR000719">
    <property type="entry name" value="Prot_kinase_dom"/>
</dbReference>
<dbReference type="Pfam" id="PF08238">
    <property type="entry name" value="Sel1"/>
    <property type="match status" value="3"/>
</dbReference>